<organism evidence="1 2">
    <name type="scientific">Pedobacter jamesrossensis</name>
    <dbReference type="NCBI Taxonomy" id="1908238"/>
    <lineage>
        <taxon>Bacteria</taxon>
        <taxon>Pseudomonadati</taxon>
        <taxon>Bacteroidota</taxon>
        <taxon>Sphingobacteriia</taxon>
        <taxon>Sphingobacteriales</taxon>
        <taxon>Sphingobacteriaceae</taxon>
        <taxon>Pedobacter</taxon>
    </lineage>
</organism>
<dbReference type="PROSITE" id="PS51257">
    <property type="entry name" value="PROKAR_LIPOPROTEIN"/>
    <property type="match status" value="1"/>
</dbReference>
<accession>A0ABV8NLX2</accession>
<evidence type="ECO:0000313" key="2">
    <source>
        <dbReference type="Proteomes" id="UP001595792"/>
    </source>
</evidence>
<keyword evidence="2" id="KW-1185">Reference proteome</keyword>
<gene>
    <name evidence="1" type="ORF">ACFOUY_08770</name>
</gene>
<dbReference type="EMBL" id="JBHSBY010000038">
    <property type="protein sequence ID" value="MFC4196788.1"/>
    <property type="molecule type" value="Genomic_DNA"/>
</dbReference>
<comment type="caution">
    <text evidence="1">The sequence shown here is derived from an EMBL/GenBank/DDBJ whole genome shotgun (WGS) entry which is preliminary data.</text>
</comment>
<proteinExistence type="predicted"/>
<dbReference type="RefSeq" id="WP_378960129.1">
    <property type="nucleotide sequence ID" value="NZ_JBHRXC010000016.1"/>
</dbReference>
<evidence type="ECO:0000313" key="1">
    <source>
        <dbReference type="EMBL" id="MFC4196788.1"/>
    </source>
</evidence>
<name>A0ABV8NLX2_9SPHI</name>
<protein>
    <submittedName>
        <fullName evidence="1">Uncharacterized protein</fullName>
    </submittedName>
</protein>
<sequence length="158" mass="17550">MNIKHNILGLTILTCAMASCTESRNKSEANKASNQIINKDSIKGCYLCTVNRDTFQLAIRKVEGENIEGSLLYNFAEKDDSKGNFKGTFAEGKLNGEYRFQAEGKESIRQVAFKKEGDGFVEGFGEVKEVDGMETFIDTSKISFTNGIKFTKMDTCLP</sequence>
<reference evidence="2" key="1">
    <citation type="journal article" date="2019" name="Int. J. Syst. Evol. Microbiol.">
        <title>The Global Catalogue of Microorganisms (GCM) 10K type strain sequencing project: providing services to taxonomists for standard genome sequencing and annotation.</title>
        <authorList>
            <consortium name="The Broad Institute Genomics Platform"/>
            <consortium name="The Broad Institute Genome Sequencing Center for Infectious Disease"/>
            <person name="Wu L."/>
            <person name="Ma J."/>
        </authorList>
    </citation>
    <scope>NUCLEOTIDE SEQUENCE [LARGE SCALE GENOMIC DNA]</scope>
    <source>
        <strain evidence="2">CCM 8689</strain>
    </source>
</reference>
<dbReference type="Proteomes" id="UP001595792">
    <property type="component" value="Unassembled WGS sequence"/>
</dbReference>